<evidence type="ECO:0000313" key="10">
    <source>
        <dbReference type="Proteomes" id="UP000799766"/>
    </source>
</evidence>
<protein>
    <submittedName>
        <fullName evidence="9">Cytochrome P450</fullName>
    </submittedName>
</protein>
<gene>
    <name evidence="9" type="ORF">BDY21DRAFT_349665</name>
</gene>
<evidence type="ECO:0000256" key="7">
    <source>
        <dbReference type="RuleBase" id="RU000461"/>
    </source>
</evidence>
<dbReference type="GO" id="GO:0004497">
    <property type="term" value="F:monooxygenase activity"/>
    <property type="evidence" value="ECO:0007669"/>
    <property type="project" value="UniProtKB-KW"/>
</dbReference>
<dbReference type="CDD" id="cd11058">
    <property type="entry name" value="CYP60B-like"/>
    <property type="match status" value="1"/>
</dbReference>
<comment type="similarity">
    <text evidence="2 7">Belongs to the cytochrome P450 family.</text>
</comment>
<dbReference type="InterPro" id="IPR017972">
    <property type="entry name" value="Cyt_P450_CS"/>
</dbReference>
<keyword evidence="4 6" id="KW-0479">Metal-binding</keyword>
<dbReference type="PANTHER" id="PTHR24305">
    <property type="entry name" value="CYTOCHROME P450"/>
    <property type="match status" value="1"/>
</dbReference>
<evidence type="ECO:0000256" key="4">
    <source>
        <dbReference type="ARBA" id="ARBA00022723"/>
    </source>
</evidence>
<evidence type="ECO:0000313" key="9">
    <source>
        <dbReference type="EMBL" id="KAF2455557.1"/>
    </source>
</evidence>
<keyword evidence="8" id="KW-0812">Transmembrane</keyword>
<proteinExistence type="inferred from homology"/>
<keyword evidence="5 6" id="KW-0408">Iron</keyword>
<dbReference type="GO" id="GO:0005506">
    <property type="term" value="F:iron ion binding"/>
    <property type="evidence" value="ECO:0007669"/>
    <property type="project" value="InterPro"/>
</dbReference>
<dbReference type="InterPro" id="IPR050121">
    <property type="entry name" value="Cytochrome_P450_monoxygenase"/>
</dbReference>
<evidence type="ECO:0000256" key="3">
    <source>
        <dbReference type="ARBA" id="ARBA00022617"/>
    </source>
</evidence>
<evidence type="ECO:0000256" key="5">
    <source>
        <dbReference type="ARBA" id="ARBA00023004"/>
    </source>
</evidence>
<dbReference type="InterPro" id="IPR002401">
    <property type="entry name" value="Cyt_P450_E_grp-I"/>
</dbReference>
<sequence>MAPGLLAPLDDAFRGEKPVGLWALSAGAVLLCAYLLGVAVYRLCFHPLARYPGPKLSAVSSIPFALSLMRGDAAHDALWLHEKYGDVVRITPNQLSFTHPDAWQDIYNYKLDRPHFVKELTGYPESISKIPSIQIADDARWSIHRRLLAHGFSEKALREHRLPLLESYTQKLLESLRRHVSGPSQGKVDIGRLLNFTTFDLTADLTFGKSLQCLERNDYNPWVALVFDSVKAAISLNAIRMFPTFNAILVRMMPKSLMQKAVDHFNLCVQWTNQRLESKSERPDFVLLLQKPVGGKELSKGELYADVPILLLGGSETSATVLTACIHYLCKNPRVQTKLRDELLASVPSKEDITLQNVAKIDYMTAVLWETMRIFVAVPGYLPRVSPKGGAYVAGNFVPENMTVSTFGWAMTHSKRNFREPYTFAPERWVEGDTTWTSDRKGALQPFSVGPRNCVGKNLAWAEMRIILAQLLWNFNFELCEDSQDWSEQRKTYILWANHSMNVKLSPRLEKGNA</sequence>
<dbReference type="OrthoDB" id="1470350at2759"/>
<dbReference type="EMBL" id="MU001686">
    <property type="protein sequence ID" value="KAF2455557.1"/>
    <property type="molecule type" value="Genomic_DNA"/>
</dbReference>
<dbReference type="PRINTS" id="PR00463">
    <property type="entry name" value="EP450I"/>
</dbReference>
<keyword evidence="10" id="KW-1185">Reference proteome</keyword>
<dbReference type="PROSITE" id="PS00086">
    <property type="entry name" value="CYTOCHROME_P450"/>
    <property type="match status" value="1"/>
</dbReference>
<comment type="cofactor">
    <cofactor evidence="1 6">
        <name>heme</name>
        <dbReference type="ChEBI" id="CHEBI:30413"/>
    </cofactor>
</comment>
<keyword evidence="3 6" id="KW-0349">Heme</keyword>
<accession>A0A6A6NVQ6</accession>
<dbReference type="Proteomes" id="UP000799766">
    <property type="component" value="Unassembled WGS sequence"/>
</dbReference>
<dbReference type="SUPFAM" id="SSF48264">
    <property type="entry name" value="Cytochrome P450"/>
    <property type="match status" value="1"/>
</dbReference>
<evidence type="ECO:0000256" key="1">
    <source>
        <dbReference type="ARBA" id="ARBA00001971"/>
    </source>
</evidence>
<organism evidence="9 10">
    <name type="scientific">Lineolata rhizophorae</name>
    <dbReference type="NCBI Taxonomy" id="578093"/>
    <lineage>
        <taxon>Eukaryota</taxon>
        <taxon>Fungi</taxon>
        <taxon>Dikarya</taxon>
        <taxon>Ascomycota</taxon>
        <taxon>Pezizomycotina</taxon>
        <taxon>Dothideomycetes</taxon>
        <taxon>Dothideomycetes incertae sedis</taxon>
        <taxon>Lineolatales</taxon>
        <taxon>Lineolataceae</taxon>
        <taxon>Lineolata</taxon>
    </lineage>
</organism>
<evidence type="ECO:0000256" key="6">
    <source>
        <dbReference type="PIRSR" id="PIRSR602401-1"/>
    </source>
</evidence>
<dbReference type="Gene3D" id="1.10.630.10">
    <property type="entry name" value="Cytochrome P450"/>
    <property type="match status" value="1"/>
</dbReference>
<keyword evidence="7" id="KW-0503">Monooxygenase</keyword>
<dbReference type="GO" id="GO:0016705">
    <property type="term" value="F:oxidoreductase activity, acting on paired donors, with incorporation or reduction of molecular oxygen"/>
    <property type="evidence" value="ECO:0007669"/>
    <property type="project" value="InterPro"/>
</dbReference>
<keyword evidence="8" id="KW-0472">Membrane</keyword>
<keyword evidence="8" id="KW-1133">Transmembrane helix</keyword>
<keyword evidence="7" id="KW-0560">Oxidoreductase</keyword>
<evidence type="ECO:0000256" key="8">
    <source>
        <dbReference type="SAM" id="Phobius"/>
    </source>
</evidence>
<evidence type="ECO:0000256" key="2">
    <source>
        <dbReference type="ARBA" id="ARBA00010617"/>
    </source>
</evidence>
<dbReference type="InterPro" id="IPR036396">
    <property type="entry name" value="Cyt_P450_sf"/>
</dbReference>
<name>A0A6A6NVQ6_9PEZI</name>
<dbReference type="Pfam" id="PF00067">
    <property type="entry name" value="p450"/>
    <property type="match status" value="1"/>
</dbReference>
<reference evidence="9" key="1">
    <citation type="journal article" date="2020" name="Stud. Mycol.">
        <title>101 Dothideomycetes genomes: a test case for predicting lifestyles and emergence of pathogens.</title>
        <authorList>
            <person name="Haridas S."/>
            <person name="Albert R."/>
            <person name="Binder M."/>
            <person name="Bloem J."/>
            <person name="Labutti K."/>
            <person name="Salamov A."/>
            <person name="Andreopoulos B."/>
            <person name="Baker S."/>
            <person name="Barry K."/>
            <person name="Bills G."/>
            <person name="Bluhm B."/>
            <person name="Cannon C."/>
            <person name="Castanera R."/>
            <person name="Culley D."/>
            <person name="Daum C."/>
            <person name="Ezra D."/>
            <person name="Gonzalez J."/>
            <person name="Henrissat B."/>
            <person name="Kuo A."/>
            <person name="Liang C."/>
            <person name="Lipzen A."/>
            <person name="Lutzoni F."/>
            <person name="Magnuson J."/>
            <person name="Mondo S."/>
            <person name="Nolan M."/>
            <person name="Ohm R."/>
            <person name="Pangilinan J."/>
            <person name="Park H.-J."/>
            <person name="Ramirez L."/>
            <person name="Alfaro M."/>
            <person name="Sun H."/>
            <person name="Tritt A."/>
            <person name="Yoshinaga Y."/>
            <person name="Zwiers L.-H."/>
            <person name="Turgeon B."/>
            <person name="Goodwin S."/>
            <person name="Spatafora J."/>
            <person name="Crous P."/>
            <person name="Grigoriev I."/>
        </authorList>
    </citation>
    <scope>NUCLEOTIDE SEQUENCE</scope>
    <source>
        <strain evidence="9">ATCC 16933</strain>
    </source>
</reference>
<feature type="binding site" description="axial binding residue" evidence="6">
    <location>
        <position position="454"/>
    </location>
    <ligand>
        <name>heme</name>
        <dbReference type="ChEBI" id="CHEBI:30413"/>
    </ligand>
    <ligandPart>
        <name>Fe</name>
        <dbReference type="ChEBI" id="CHEBI:18248"/>
    </ligandPart>
</feature>
<feature type="transmembrane region" description="Helical" evidence="8">
    <location>
        <begin position="20"/>
        <end position="41"/>
    </location>
</feature>
<dbReference type="GO" id="GO:0020037">
    <property type="term" value="F:heme binding"/>
    <property type="evidence" value="ECO:0007669"/>
    <property type="project" value="InterPro"/>
</dbReference>
<dbReference type="PRINTS" id="PR00385">
    <property type="entry name" value="P450"/>
</dbReference>
<dbReference type="InterPro" id="IPR001128">
    <property type="entry name" value="Cyt_P450"/>
</dbReference>
<dbReference type="PANTHER" id="PTHR24305:SF210">
    <property type="entry name" value="CYTOCHROME P450 MONOOXYGENASE ASQL-RELATED"/>
    <property type="match status" value="1"/>
</dbReference>
<dbReference type="AlphaFoldDB" id="A0A6A6NVQ6"/>